<dbReference type="InterPro" id="IPR036291">
    <property type="entry name" value="NAD(P)-bd_dom_sf"/>
</dbReference>
<name>A0A917AP36_9BACI</name>
<evidence type="ECO:0000259" key="2">
    <source>
        <dbReference type="Pfam" id="PF21378"/>
    </source>
</evidence>
<dbReference type="InterPro" id="IPR000683">
    <property type="entry name" value="Gfo/Idh/MocA-like_OxRdtase_N"/>
</dbReference>
<dbReference type="RefSeq" id="WP_188387512.1">
    <property type="nucleotide sequence ID" value="NZ_BMFK01000001.1"/>
</dbReference>
<dbReference type="Pfam" id="PF21378">
    <property type="entry name" value="YceM-like_C"/>
    <property type="match status" value="1"/>
</dbReference>
<proteinExistence type="predicted"/>
<dbReference type="Gene3D" id="3.40.50.720">
    <property type="entry name" value="NAD(P)-binding Rossmann-like Domain"/>
    <property type="match status" value="1"/>
</dbReference>
<organism evidence="3 4">
    <name type="scientific">Priestia taiwanensis</name>
    <dbReference type="NCBI Taxonomy" id="1347902"/>
    <lineage>
        <taxon>Bacteria</taxon>
        <taxon>Bacillati</taxon>
        <taxon>Bacillota</taxon>
        <taxon>Bacilli</taxon>
        <taxon>Bacillales</taxon>
        <taxon>Bacillaceae</taxon>
        <taxon>Priestia</taxon>
    </lineage>
</organism>
<sequence>MKVGVIGIGDIAQKAYLPILSTRTDIDLYIASRNQQVVHEVGEKYRIHNCCATVQELIQHKVDVAFVHAATEAHVEILRELITAGIHVFVDKPIAYTLQETEEIMTFAKEKGVRLMVGFNRRFAPMHRDIKEEVAAFDTIFMQKNRVYTLSDVRTTIFDDFIHVVDTLLFYLGEPRDVTVHGKIEDGRLHYLVLNMFGGTTSATGMMNRHTGVTDERLEVMGDEKKIVVDGLIHGTTFVNNTEQRRSFGSWDTTLYQRGFDDMIEHFLTCVKNDEPFLVDEESIVRTHRVCEVITRKLEEQ</sequence>
<dbReference type="PANTHER" id="PTHR43708:SF4">
    <property type="entry name" value="OXIDOREDUCTASE YCEM-RELATED"/>
    <property type="match status" value="1"/>
</dbReference>
<dbReference type="Pfam" id="PF01408">
    <property type="entry name" value="GFO_IDH_MocA"/>
    <property type="match status" value="1"/>
</dbReference>
<dbReference type="InterPro" id="IPR048477">
    <property type="entry name" value="YceM-like_C"/>
</dbReference>
<comment type="caution">
    <text evidence="3">The sequence shown here is derived from an EMBL/GenBank/DDBJ whole genome shotgun (WGS) entry which is preliminary data.</text>
</comment>
<accession>A0A917AP36</accession>
<dbReference type="Proteomes" id="UP000605259">
    <property type="component" value="Unassembled WGS sequence"/>
</dbReference>
<feature type="domain" description="YceM-like C-terminal" evidence="2">
    <location>
        <begin position="125"/>
        <end position="230"/>
    </location>
</feature>
<dbReference type="PANTHER" id="PTHR43708">
    <property type="entry name" value="CONSERVED EXPRESSED OXIDOREDUCTASE (EUROFUNG)"/>
    <property type="match status" value="1"/>
</dbReference>
<evidence type="ECO:0000313" key="4">
    <source>
        <dbReference type="Proteomes" id="UP000605259"/>
    </source>
</evidence>
<reference evidence="3" key="2">
    <citation type="submission" date="2020-09" db="EMBL/GenBank/DDBJ databases">
        <authorList>
            <person name="Sun Q."/>
            <person name="Zhou Y."/>
        </authorList>
    </citation>
    <scope>NUCLEOTIDE SEQUENCE</scope>
    <source>
        <strain evidence="3">CGMCC 1.12698</strain>
    </source>
</reference>
<reference evidence="3" key="1">
    <citation type="journal article" date="2014" name="Int. J. Syst. Evol. Microbiol.">
        <title>Complete genome sequence of Corynebacterium casei LMG S-19264T (=DSM 44701T), isolated from a smear-ripened cheese.</title>
        <authorList>
            <consortium name="US DOE Joint Genome Institute (JGI-PGF)"/>
            <person name="Walter F."/>
            <person name="Albersmeier A."/>
            <person name="Kalinowski J."/>
            <person name="Ruckert C."/>
        </authorList>
    </citation>
    <scope>NUCLEOTIDE SEQUENCE</scope>
    <source>
        <strain evidence="3">CGMCC 1.12698</strain>
    </source>
</reference>
<evidence type="ECO:0000313" key="3">
    <source>
        <dbReference type="EMBL" id="GGE63595.1"/>
    </source>
</evidence>
<protein>
    <submittedName>
        <fullName evidence="3">Dehydrogenase</fullName>
    </submittedName>
</protein>
<dbReference type="Gene3D" id="3.30.360.10">
    <property type="entry name" value="Dihydrodipicolinate Reductase, domain 2"/>
    <property type="match status" value="1"/>
</dbReference>
<dbReference type="EMBL" id="BMFK01000001">
    <property type="protein sequence ID" value="GGE63595.1"/>
    <property type="molecule type" value="Genomic_DNA"/>
</dbReference>
<dbReference type="AlphaFoldDB" id="A0A917AP36"/>
<keyword evidence="4" id="KW-1185">Reference proteome</keyword>
<gene>
    <name evidence="3" type="ORF">GCM10007140_12280</name>
</gene>
<evidence type="ECO:0000259" key="1">
    <source>
        <dbReference type="Pfam" id="PF01408"/>
    </source>
</evidence>
<dbReference type="SUPFAM" id="SSF51735">
    <property type="entry name" value="NAD(P)-binding Rossmann-fold domains"/>
    <property type="match status" value="1"/>
</dbReference>
<dbReference type="InterPro" id="IPR051317">
    <property type="entry name" value="Gfo/Idh/MocA_oxidoreduct"/>
</dbReference>
<feature type="domain" description="Gfo/Idh/MocA-like oxidoreductase N-terminal" evidence="1">
    <location>
        <begin position="1"/>
        <end position="119"/>
    </location>
</feature>
<dbReference type="GO" id="GO:0000166">
    <property type="term" value="F:nucleotide binding"/>
    <property type="evidence" value="ECO:0007669"/>
    <property type="project" value="InterPro"/>
</dbReference>
<dbReference type="SUPFAM" id="SSF55347">
    <property type="entry name" value="Glyceraldehyde-3-phosphate dehydrogenase-like, C-terminal domain"/>
    <property type="match status" value="1"/>
</dbReference>